<gene>
    <name evidence="1" type="ORF">DGAL_LOCUS2355</name>
</gene>
<organism evidence="1 2">
    <name type="scientific">Daphnia galeata</name>
    <dbReference type="NCBI Taxonomy" id="27404"/>
    <lineage>
        <taxon>Eukaryota</taxon>
        <taxon>Metazoa</taxon>
        <taxon>Ecdysozoa</taxon>
        <taxon>Arthropoda</taxon>
        <taxon>Crustacea</taxon>
        <taxon>Branchiopoda</taxon>
        <taxon>Diplostraca</taxon>
        <taxon>Cladocera</taxon>
        <taxon>Anomopoda</taxon>
        <taxon>Daphniidae</taxon>
        <taxon>Daphnia</taxon>
    </lineage>
</organism>
<protein>
    <submittedName>
        <fullName evidence="1">Uncharacterized protein</fullName>
    </submittedName>
</protein>
<dbReference type="EMBL" id="CAKKLH010000033">
    <property type="protein sequence ID" value="CAH0100164.1"/>
    <property type="molecule type" value="Genomic_DNA"/>
</dbReference>
<comment type="caution">
    <text evidence="1">The sequence shown here is derived from an EMBL/GenBank/DDBJ whole genome shotgun (WGS) entry which is preliminary data.</text>
</comment>
<accession>A0A8J2RFS0</accession>
<evidence type="ECO:0000313" key="2">
    <source>
        <dbReference type="Proteomes" id="UP000789390"/>
    </source>
</evidence>
<dbReference type="Proteomes" id="UP000789390">
    <property type="component" value="Unassembled WGS sequence"/>
</dbReference>
<proteinExistence type="predicted"/>
<reference evidence="1" key="1">
    <citation type="submission" date="2021-11" db="EMBL/GenBank/DDBJ databases">
        <authorList>
            <person name="Schell T."/>
        </authorList>
    </citation>
    <scope>NUCLEOTIDE SEQUENCE</scope>
    <source>
        <strain evidence="1">M5</strain>
    </source>
</reference>
<name>A0A8J2RFS0_9CRUS</name>
<keyword evidence="2" id="KW-1185">Reference proteome</keyword>
<evidence type="ECO:0000313" key="1">
    <source>
        <dbReference type="EMBL" id="CAH0100164.1"/>
    </source>
</evidence>
<sequence>MFFCPGSIGLLNDDDGSDWGDIDNFYNHPSSYHTFQHHTGDHDNKFSKMGSLMGGFHYQQLKSCCSASVTNCNFFSNEEEEENTVEC</sequence>
<dbReference type="AlphaFoldDB" id="A0A8J2RFS0"/>